<keyword evidence="1" id="KW-0472">Membrane</keyword>
<reference evidence="2 3" key="1">
    <citation type="journal article" date="2018" name="IMA Fungus">
        <title>IMA Genome-F 9: Draft genome sequence of Annulohypoxylon stygium, Aspergillus mulundensis, Berkeleyomyces basicola (syn. Thielaviopsis basicola), Ceratocystis smalleyi, two Cercospora beticola strains, Coleophoma cylindrospora, Fusarium fracticaudum, Phialophora cf. hyalina, and Morchella septimelata.</title>
        <authorList>
            <person name="Wingfield B.D."/>
            <person name="Bills G.F."/>
            <person name="Dong Y."/>
            <person name="Huang W."/>
            <person name="Nel W.J."/>
            <person name="Swalarsk-Parry B.S."/>
            <person name="Vaghefi N."/>
            <person name="Wilken P.M."/>
            <person name="An Z."/>
            <person name="de Beer Z.W."/>
            <person name="De Vos L."/>
            <person name="Chen L."/>
            <person name="Duong T.A."/>
            <person name="Gao Y."/>
            <person name="Hammerbacher A."/>
            <person name="Kikkert J.R."/>
            <person name="Li Y."/>
            <person name="Li H."/>
            <person name="Li K."/>
            <person name="Li Q."/>
            <person name="Liu X."/>
            <person name="Ma X."/>
            <person name="Naidoo K."/>
            <person name="Pethybridge S.J."/>
            <person name="Sun J."/>
            <person name="Steenkamp E.T."/>
            <person name="van der Nest M.A."/>
            <person name="van Wyk S."/>
            <person name="Wingfield M.J."/>
            <person name="Xiong C."/>
            <person name="Yue Q."/>
            <person name="Zhang X."/>
        </authorList>
    </citation>
    <scope>NUCLEOTIDE SEQUENCE [LARGE SCALE GENOMIC DNA]</scope>
    <source>
        <strain evidence="2 3">BP5796</strain>
    </source>
</reference>
<gene>
    <name evidence="2" type="ORF">BP5796_09303</name>
</gene>
<comment type="caution">
    <text evidence="2">The sequence shown here is derived from an EMBL/GenBank/DDBJ whole genome shotgun (WGS) entry which is preliminary data.</text>
</comment>
<protein>
    <submittedName>
        <fullName evidence="2">Uncharacterized protein</fullName>
    </submittedName>
</protein>
<dbReference type="OrthoDB" id="3687641at2759"/>
<keyword evidence="3" id="KW-1185">Reference proteome</keyword>
<accession>A0A3D8R3S8</accession>
<evidence type="ECO:0000313" key="3">
    <source>
        <dbReference type="Proteomes" id="UP000256328"/>
    </source>
</evidence>
<dbReference type="EMBL" id="PDLN01000013">
    <property type="protein sequence ID" value="RDW68646.1"/>
    <property type="molecule type" value="Genomic_DNA"/>
</dbReference>
<keyword evidence="1" id="KW-0812">Transmembrane</keyword>
<evidence type="ECO:0000256" key="1">
    <source>
        <dbReference type="SAM" id="Phobius"/>
    </source>
</evidence>
<organism evidence="2 3">
    <name type="scientific">Coleophoma crateriformis</name>
    <dbReference type="NCBI Taxonomy" id="565419"/>
    <lineage>
        <taxon>Eukaryota</taxon>
        <taxon>Fungi</taxon>
        <taxon>Dikarya</taxon>
        <taxon>Ascomycota</taxon>
        <taxon>Pezizomycotina</taxon>
        <taxon>Leotiomycetes</taxon>
        <taxon>Helotiales</taxon>
        <taxon>Dermateaceae</taxon>
        <taxon>Coleophoma</taxon>
    </lineage>
</organism>
<dbReference type="Proteomes" id="UP000256328">
    <property type="component" value="Unassembled WGS sequence"/>
</dbReference>
<dbReference type="AlphaFoldDB" id="A0A3D8R3S8"/>
<keyword evidence="1" id="KW-1133">Transmembrane helix</keyword>
<sequence length="232" mass="26096">MASRLARFRIALPYAYQNISQSGSRDCDSDKIEDSAVFHDSNGISRCHAICLYTLSAVLAVALALTLIGETTRPEDGTFGSYERGFDTEIRPDRNTLALRKVKFYGGIVYDENGTASITSPPPNVPDYFGPPSHETDHAWNLDLKDRFIAVAPKDWPSEAVKFLDRDLVHGTIRLEQVLPNPCETTLYLSWYSYSQDKWATRTTLSGKVVFQDLDTKNLTFKPELHQKVTIT</sequence>
<evidence type="ECO:0000313" key="2">
    <source>
        <dbReference type="EMBL" id="RDW68646.1"/>
    </source>
</evidence>
<proteinExistence type="predicted"/>
<feature type="transmembrane region" description="Helical" evidence="1">
    <location>
        <begin position="50"/>
        <end position="69"/>
    </location>
</feature>
<name>A0A3D8R3S8_9HELO</name>